<gene>
    <name evidence="1" type="ORF">CBO05P1_136</name>
</gene>
<evidence type="ECO:0000313" key="1">
    <source>
        <dbReference type="EMBL" id="BAO04855.1"/>
    </source>
</evidence>
<accession>A0A060N5M4</accession>
<dbReference type="RefSeq" id="WP_043013391.1">
    <property type="nucleotide sequence ID" value="NZ_BA000058.1"/>
</dbReference>
<protein>
    <submittedName>
        <fullName evidence="1">Uncharacterized protein</fullName>
    </submittedName>
</protein>
<dbReference type="EMBL" id="BA000058">
    <property type="protein sequence ID" value="BAO04855.1"/>
    <property type="molecule type" value="Genomic_DNA"/>
</dbReference>
<organism evidence="1">
    <name type="scientific">Clostridium botulinum B str. Osaka05</name>
    <dbReference type="NCBI Taxonomy" id="1407017"/>
    <lineage>
        <taxon>Bacteria</taxon>
        <taxon>Bacillati</taxon>
        <taxon>Bacillota</taxon>
        <taxon>Clostridia</taxon>
        <taxon>Eubacteriales</taxon>
        <taxon>Clostridiaceae</taxon>
        <taxon>Clostridium</taxon>
    </lineage>
</organism>
<sequence>MRYYLCFSWKQKEFLKEHDFKYEFKARHIGNGKVFYFYFWSYQLDLCLREYSEIKRIELELGKEL</sequence>
<reference evidence="1" key="1">
    <citation type="submission" date="2013-10" db="EMBL/GenBank/DDBJ databases">
        <title>Draft genome sequence of Clostridium botulinum type B strain Osaka05.</title>
        <authorList>
            <person name="Sakaguchi Y."/>
            <person name="Hosomi K."/>
            <person name="Uchiyama J."/>
            <person name="Ogura Y."/>
            <person name="Sakaguchi M."/>
            <person name="Kohda T."/>
            <person name="Mukamoto M."/>
            <person name="Misawa N."/>
            <person name="Matsuzaki S."/>
            <person name="Hayashi T."/>
            <person name="Kozaki S."/>
        </authorList>
    </citation>
    <scope>NUCLEOTIDE SEQUENCE</scope>
    <source>
        <strain evidence="1">Osaka05</strain>
    </source>
</reference>
<name>A0A060N5M4_CLOBO</name>
<proteinExistence type="predicted"/>
<dbReference type="Proteomes" id="UP000054164">
    <property type="component" value="Unassembled WGS sequence"/>
</dbReference>
<dbReference type="HOGENOM" id="CLU_2841968_0_0_9"/>
<dbReference type="AlphaFoldDB" id="A0A060N5M4"/>